<organism evidence="2 3">
    <name type="scientific">Canavalia gladiata</name>
    <name type="common">Sword bean</name>
    <name type="synonym">Dolichos gladiatus</name>
    <dbReference type="NCBI Taxonomy" id="3824"/>
    <lineage>
        <taxon>Eukaryota</taxon>
        <taxon>Viridiplantae</taxon>
        <taxon>Streptophyta</taxon>
        <taxon>Embryophyta</taxon>
        <taxon>Tracheophyta</taxon>
        <taxon>Spermatophyta</taxon>
        <taxon>Magnoliopsida</taxon>
        <taxon>eudicotyledons</taxon>
        <taxon>Gunneridae</taxon>
        <taxon>Pentapetalae</taxon>
        <taxon>rosids</taxon>
        <taxon>fabids</taxon>
        <taxon>Fabales</taxon>
        <taxon>Fabaceae</taxon>
        <taxon>Papilionoideae</taxon>
        <taxon>50 kb inversion clade</taxon>
        <taxon>NPAAA clade</taxon>
        <taxon>indigoferoid/millettioid clade</taxon>
        <taxon>Phaseoleae</taxon>
        <taxon>Canavalia</taxon>
    </lineage>
</organism>
<feature type="transmembrane region" description="Helical" evidence="1">
    <location>
        <begin position="6"/>
        <end position="23"/>
    </location>
</feature>
<gene>
    <name evidence="2" type="ORF">VNO77_05602</name>
</gene>
<dbReference type="Proteomes" id="UP001367508">
    <property type="component" value="Unassembled WGS sequence"/>
</dbReference>
<keyword evidence="1" id="KW-1133">Transmembrane helix</keyword>
<keyword evidence="1" id="KW-0472">Membrane</keyword>
<proteinExistence type="predicted"/>
<sequence length="82" mass="9254">MPCHVSIFLIFIIIIIIISRVFFLSPSNSTSLSFLSVDKRFKAEKFLLRKGIYGVRSEQRAIRCYDAVGKGSVSWKLNGLNG</sequence>
<evidence type="ECO:0000256" key="1">
    <source>
        <dbReference type="SAM" id="Phobius"/>
    </source>
</evidence>
<evidence type="ECO:0000313" key="3">
    <source>
        <dbReference type="Proteomes" id="UP001367508"/>
    </source>
</evidence>
<protein>
    <submittedName>
        <fullName evidence="2">Uncharacterized protein</fullName>
    </submittedName>
</protein>
<dbReference type="AlphaFoldDB" id="A0AAN9N588"/>
<accession>A0AAN9N588</accession>
<dbReference type="EMBL" id="JAYMYQ010000001">
    <property type="protein sequence ID" value="KAK7363458.1"/>
    <property type="molecule type" value="Genomic_DNA"/>
</dbReference>
<keyword evidence="1" id="KW-0812">Transmembrane</keyword>
<reference evidence="2 3" key="1">
    <citation type="submission" date="2024-01" db="EMBL/GenBank/DDBJ databases">
        <title>The genomes of 5 underutilized Papilionoideae crops provide insights into root nodulation and disease resistanc.</title>
        <authorList>
            <person name="Jiang F."/>
        </authorList>
    </citation>
    <scope>NUCLEOTIDE SEQUENCE [LARGE SCALE GENOMIC DNA]</scope>
    <source>
        <strain evidence="2">LVBAO_FW01</strain>
        <tissue evidence="2">Leaves</tissue>
    </source>
</reference>
<name>A0AAN9N588_CANGL</name>
<evidence type="ECO:0000313" key="2">
    <source>
        <dbReference type="EMBL" id="KAK7363458.1"/>
    </source>
</evidence>
<comment type="caution">
    <text evidence="2">The sequence shown here is derived from an EMBL/GenBank/DDBJ whole genome shotgun (WGS) entry which is preliminary data.</text>
</comment>
<keyword evidence="3" id="KW-1185">Reference proteome</keyword>